<feature type="chain" id="PRO_5025397231" evidence="7">
    <location>
        <begin position="17"/>
        <end position="128"/>
    </location>
</feature>
<evidence type="ECO:0000256" key="5">
    <source>
        <dbReference type="ARBA" id="ARBA00022591"/>
    </source>
</evidence>
<feature type="region of interest" description="Disordered" evidence="6">
    <location>
        <begin position="55"/>
        <end position="88"/>
    </location>
</feature>
<evidence type="ECO:0000256" key="3">
    <source>
        <dbReference type="ARBA" id="ARBA00022525"/>
    </source>
</evidence>
<feature type="region of interest" description="Disordered" evidence="6">
    <location>
        <begin position="107"/>
        <end position="128"/>
    </location>
</feature>
<dbReference type="GO" id="GO:0070166">
    <property type="term" value="P:enamel mineralization"/>
    <property type="evidence" value="ECO:0007669"/>
    <property type="project" value="TreeGrafter"/>
</dbReference>
<dbReference type="PANTHER" id="PTHR46794:SF2">
    <property type="entry name" value="AMELOGENIN, X ISOFORM"/>
    <property type="match status" value="1"/>
</dbReference>
<sequence>MKTLVLFACLLSSSIAVPLPPAGQHGNPGVINISYELLSPYAWLNKMMRQNQPQYPAFGFEPMQPWPQQPFHPVQQGPQPAIPQIPGMPVMPQHPMFPTWVQEVEHVIPAQQQPDQQQPNQQAQQELD</sequence>
<keyword evidence="4" id="KW-0272">Extracellular matrix</keyword>
<protein>
    <submittedName>
        <fullName evidence="8">Amelogenin</fullName>
    </submittedName>
</protein>
<dbReference type="SMART" id="SM00818">
    <property type="entry name" value="Amelogenin"/>
    <property type="match status" value="1"/>
</dbReference>
<dbReference type="PANTHER" id="PTHR46794">
    <property type="entry name" value="AMELOGENIN, Y ISOFORM"/>
    <property type="match status" value="1"/>
</dbReference>
<comment type="similarity">
    <text evidence="2">Belongs to the amelogenin family.</text>
</comment>
<dbReference type="EMBL" id="MG010659">
    <property type="protein sequence ID" value="AYU58914.1"/>
    <property type="molecule type" value="mRNA"/>
</dbReference>
<evidence type="ECO:0000256" key="6">
    <source>
        <dbReference type="SAM" id="MobiDB-lite"/>
    </source>
</evidence>
<feature type="compositionally biased region" description="Low complexity" evidence="6">
    <location>
        <begin position="109"/>
        <end position="128"/>
    </location>
</feature>
<keyword evidence="5" id="KW-0091">Biomineralization</keyword>
<keyword evidence="3" id="KW-0964">Secreted</keyword>
<evidence type="ECO:0000256" key="7">
    <source>
        <dbReference type="SAM" id="SignalP"/>
    </source>
</evidence>
<evidence type="ECO:0000313" key="8">
    <source>
        <dbReference type="EMBL" id="AYU58914.1"/>
    </source>
</evidence>
<dbReference type="AlphaFoldDB" id="A0A678X7H4"/>
<organism evidence="8">
    <name type="scientific">Lepidosiren paradoxus</name>
    <name type="common">South American lungfish</name>
    <dbReference type="NCBI Taxonomy" id="7883"/>
    <lineage>
        <taxon>Eukaryota</taxon>
        <taxon>Metazoa</taxon>
        <taxon>Chordata</taxon>
        <taxon>Craniata</taxon>
        <taxon>Vertebrata</taxon>
        <taxon>Euteleostomi</taxon>
        <taxon>Dipnomorpha</taxon>
        <taxon>Ceratodontiformes</taxon>
        <taxon>Lepidosirenoidei</taxon>
        <taxon>Lepidosirenidae</taxon>
        <taxon>Lepidosiren</taxon>
    </lineage>
</organism>
<comment type="subcellular location">
    <subcellularLocation>
        <location evidence="1">Secreted</location>
        <location evidence="1">Extracellular space</location>
        <location evidence="1">Extracellular matrix</location>
    </subcellularLocation>
</comment>
<evidence type="ECO:0000256" key="2">
    <source>
        <dbReference type="ARBA" id="ARBA00010383"/>
    </source>
</evidence>
<dbReference type="PRINTS" id="PR01757">
    <property type="entry name" value="AMELOGENIN"/>
</dbReference>
<name>A0A678X7H4_LEPPA</name>
<reference evidence="8" key="1">
    <citation type="submission" date="2017-09" db="EMBL/GenBank/DDBJ databases">
        <title>SCPP genes in bony vertebrates.</title>
        <authorList>
            <person name="Kawasaki K."/>
            <person name="Mikami M."/>
            <person name="Ishiyama M."/>
        </authorList>
    </citation>
    <scope>NUCLEOTIDE SEQUENCE</scope>
</reference>
<keyword evidence="7" id="KW-0732">Signal</keyword>
<dbReference type="InterPro" id="IPR004116">
    <property type="entry name" value="Amelogenin"/>
</dbReference>
<feature type="compositionally biased region" description="Low complexity" evidence="6">
    <location>
        <begin position="73"/>
        <end position="88"/>
    </location>
</feature>
<feature type="signal peptide" evidence="7">
    <location>
        <begin position="1"/>
        <end position="16"/>
    </location>
</feature>
<gene>
    <name evidence="8" type="primary">amel</name>
</gene>
<evidence type="ECO:0000256" key="1">
    <source>
        <dbReference type="ARBA" id="ARBA00004498"/>
    </source>
</evidence>
<evidence type="ECO:0000256" key="4">
    <source>
        <dbReference type="ARBA" id="ARBA00022530"/>
    </source>
</evidence>
<accession>A0A678X7H4</accession>
<dbReference type="GO" id="GO:0030345">
    <property type="term" value="F:structural constituent of tooth enamel"/>
    <property type="evidence" value="ECO:0007669"/>
    <property type="project" value="TreeGrafter"/>
</dbReference>
<proteinExistence type="evidence at transcript level"/>